<dbReference type="Pfam" id="PF13561">
    <property type="entry name" value="adh_short_C2"/>
    <property type="match status" value="1"/>
</dbReference>
<keyword evidence="2" id="KW-0732">Signal</keyword>
<evidence type="ECO:0000313" key="4">
    <source>
        <dbReference type="Proteomes" id="UP001620626"/>
    </source>
</evidence>
<dbReference type="SUPFAM" id="SSF51735">
    <property type="entry name" value="NAD(P)-binding Rossmann-fold domains"/>
    <property type="match status" value="1"/>
</dbReference>
<comment type="caution">
    <text evidence="3">The sequence shown here is derived from an EMBL/GenBank/DDBJ whole genome shotgun (WGS) entry which is preliminary data.</text>
</comment>
<dbReference type="EMBL" id="JBICBT010000861">
    <property type="protein sequence ID" value="KAL3096514.1"/>
    <property type="molecule type" value="Genomic_DNA"/>
</dbReference>
<dbReference type="FunFam" id="3.40.50.720:FF:000084">
    <property type="entry name" value="Short-chain dehydrogenase reductase"/>
    <property type="match status" value="1"/>
</dbReference>
<dbReference type="GO" id="GO:0016491">
    <property type="term" value="F:oxidoreductase activity"/>
    <property type="evidence" value="ECO:0007669"/>
    <property type="project" value="UniProtKB-KW"/>
</dbReference>
<dbReference type="PRINTS" id="PR00081">
    <property type="entry name" value="GDHRDH"/>
</dbReference>
<evidence type="ECO:0000256" key="1">
    <source>
        <dbReference type="ARBA" id="ARBA00023002"/>
    </source>
</evidence>
<dbReference type="InterPro" id="IPR036291">
    <property type="entry name" value="NAD(P)-bd_dom_sf"/>
</dbReference>
<dbReference type="Gene3D" id="3.40.50.720">
    <property type="entry name" value="NAD(P)-binding Rossmann-like Domain"/>
    <property type="match status" value="1"/>
</dbReference>
<feature type="signal peptide" evidence="2">
    <location>
        <begin position="1"/>
        <end position="20"/>
    </location>
</feature>
<dbReference type="AlphaFoldDB" id="A0ABD2K131"/>
<dbReference type="InterPro" id="IPR020904">
    <property type="entry name" value="Sc_DH/Rdtase_CS"/>
</dbReference>
<feature type="chain" id="PRO_5044860630" description="Oxidoreductase" evidence="2">
    <location>
        <begin position="21"/>
        <end position="278"/>
    </location>
</feature>
<keyword evidence="4" id="KW-1185">Reference proteome</keyword>
<evidence type="ECO:0000256" key="2">
    <source>
        <dbReference type="SAM" id="SignalP"/>
    </source>
</evidence>
<proteinExistence type="predicted"/>
<dbReference type="InterPro" id="IPR002347">
    <property type="entry name" value="SDR_fam"/>
</dbReference>
<reference evidence="3 4" key="1">
    <citation type="submission" date="2024-10" db="EMBL/GenBank/DDBJ databases">
        <authorList>
            <person name="Kim D."/>
        </authorList>
    </citation>
    <scope>NUCLEOTIDE SEQUENCE [LARGE SCALE GENOMIC DNA]</scope>
    <source>
        <strain evidence="3">BH-2024</strain>
    </source>
</reference>
<organism evidence="3 4">
    <name type="scientific">Heterodera trifolii</name>
    <dbReference type="NCBI Taxonomy" id="157864"/>
    <lineage>
        <taxon>Eukaryota</taxon>
        <taxon>Metazoa</taxon>
        <taxon>Ecdysozoa</taxon>
        <taxon>Nematoda</taxon>
        <taxon>Chromadorea</taxon>
        <taxon>Rhabditida</taxon>
        <taxon>Tylenchina</taxon>
        <taxon>Tylenchomorpha</taxon>
        <taxon>Tylenchoidea</taxon>
        <taxon>Heteroderidae</taxon>
        <taxon>Heteroderinae</taxon>
        <taxon>Heterodera</taxon>
    </lineage>
</organism>
<dbReference type="PANTHER" id="PTHR43975:SF2">
    <property type="entry name" value="EG:BACR7A4.14 PROTEIN-RELATED"/>
    <property type="match status" value="1"/>
</dbReference>
<dbReference type="PROSITE" id="PS00061">
    <property type="entry name" value="ADH_SHORT"/>
    <property type="match status" value="1"/>
</dbReference>
<gene>
    <name evidence="3" type="ORF">niasHT_027016</name>
</gene>
<dbReference type="PRINTS" id="PR00080">
    <property type="entry name" value="SDRFAMILY"/>
</dbReference>
<dbReference type="Proteomes" id="UP001620626">
    <property type="component" value="Unassembled WGS sequence"/>
</dbReference>
<evidence type="ECO:0000313" key="3">
    <source>
        <dbReference type="EMBL" id="KAL3096514.1"/>
    </source>
</evidence>
<sequence length="278" mass="30527">MSNNKLVLLVLFNCFLFAQSDNQGGRFVDKVVIITGSSSGIGRDAAIKFAKEGASVVIHGRDKKRLKETEALIIKEAKVSNEKVLKVYGDIEKVETTKTIFDETIKKFKKIDILINNAGTVMLKGTKEQFDLNNLDYLYNVGLRSIVHLTSLCLPKLIEQKGVILNVSSLASIRPVALAPFYSATKAALDQWTRTLALICGQHKVRVNSINPGPIDNTLLDRDLNVGQPSDEQLASKTVLRRLGTVHDISNAMKFLCSDEASFITGEILVIDGGMALH</sequence>
<protein>
    <recommendedName>
        <fullName evidence="5">Oxidoreductase</fullName>
    </recommendedName>
</protein>
<keyword evidence="1" id="KW-0560">Oxidoreductase</keyword>
<evidence type="ECO:0008006" key="5">
    <source>
        <dbReference type="Google" id="ProtNLM"/>
    </source>
</evidence>
<name>A0ABD2K131_9BILA</name>
<accession>A0ABD2K131</accession>
<dbReference type="PANTHER" id="PTHR43975">
    <property type="entry name" value="ZGC:101858"/>
    <property type="match status" value="1"/>
</dbReference>